<protein>
    <submittedName>
        <fullName evidence="1">Uncharacterized conserved protein YecE, DUF72 family</fullName>
    </submittedName>
</protein>
<evidence type="ECO:0000313" key="2">
    <source>
        <dbReference type="Proteomes" id="UP000199343"/>
    </source>
</evidence>
<organism evidence="1 2">
    <name type="scientific">Micromonospora peucetia</name>
    <dbReference type="NCBI Taxonomy" id="47871"/>
    <lineage>
        <taxon>Bacteria</taxon>
        <taxon>Bacillati</taxon>
        <taxon>Actinomycetota</taxon>
        <taxon>Actinomycetes</taxon>
        <taxon>Micromonosporales</taxon>
        <taxon>Micromonosporaceae</taxon>
        <taxon>Micromonospora</taxon>
    </lineage>
</organism>
<dbReference type="InterPro" id="IPR036520">
    <property type="entry name" value="UPF0759_sf"/>
</dbReference>
<dbReference type="SUPFAM" id="SSF117396">
    <property type="entry name" value="TM1631-like"/>
    <property type="match status" value="1"/>
</dbReference>
<dbReference type="PANTHER" id="PTHR30348">
    <property type="entry name" value="UNCHARACTERIZED PROTEIN YECE"/>
    <property type="match status" value="1"/>
</dbReference>
<dbReference type="PANTHER" id="PTHR30348:SF13">
    <property type="entry name" value="UPF0759 PROTEIN YUNF"/>
    <property type="match status" value="1"/>
</dbReference>
<dbReference type="Gene3D" id="3.20.20.410">
    <property type="entry name" value="Protein of unknown function UPF0759"/>
    <property type="match status" value="1"/>
</dbReference>
<evidence type="ECO:0000313" key="1">
    <source>
        <dbReference type="EMBL" id="SCL74047.1"/>
    </source>
</evidence>
<dbReference type="Proteomes" id="UP000199343">
    <property type="component" value="Unassembled WGS sequence"/>
</dbReference>
<dbReference type="AlphaFoldDB" id="A0A1C6W660"/>
<proteinExistence type="predicted"/>
<dbReference type="InterPro" id="IPR002763">
    <property type="entry name" value="DUF72"/>
</dbReference>
<dbReference type="EMBL" id="FMIC01000002">
    <property type="protein sequence ID" value="SCL74047.1"/>
    <property type="molecule type" value="Genomic_DNA"/>
</dbReference>
<reference evidence="1 2" key="1">
    <citation type="submission" date="2016-06" db="EMBL/GenBank/DDBJ databases">
        <authorList>
            <person name="Kjaerup R.B."/>
            <person name="Dalgaard T.S."/>
            <person name="Juul-Madsen H.R."/>
        </authorList>
    </citation>
    <scope>NUCLEOTIDE SEQUENCE [LARGE SCALE GENOMIC DNA]</scope>
    <source>
        <strain evidence="1 2">DSM 43363</strain>
    </source>
</reference>
<sequence length="344" mass="37316">MATSAPANSPVRTAVNSGATGVLRQRLPIRPVRGALGHMGVIKVGTSSWADRMLLSSGWYPRAASTPAGRLDFYAGRFPLVEVDTSYYAVPVPETTRGWVDATPEGFTFDVKAFSLFTGHPTPVAALPRDLRPAGGPDRIRRRDLPAATYDELWDRFRAALAPIAAADRLGAVLLQFPPWLARGDAAQRRIAELAERCRPWRVAVELRHGSWFDGTAALDTLAFLRERGLSFVCVDMPQGHPSSVPPILFATAQLAVVRFHGHSAAWATGDKQEKFRYAYGDEELRRWSELLVELAGQAGELHALFNNCCGDQAQRDAARLAELLGVRPVAPDGAVRAGAGSPS</sequence>
<gene>
    <name evidence="1" type="ORF">GA0070608_6368</name>
</gene>
<name>A0A1C6W660_9ACTN</name>
<dbReference type="Pfam" id="PF01904">
    <property type="entry name" value="DUF72"/>
    <property type="match status" value="1"/>
</dbReference>
<accession>A0A1C6W660</accession>
<dbReference type="STRING" id="47871.GA0070608_6368"/>